<protein>
    <recommendedName>
        <fullName evidence="4">NADH dehydrogenase</fullName>
    </recommendedName>
</protein>
<dbReference type="AlphaFoldDB" id="A0A2P2E8C4"/>
<dbReference type="Proteomes" id="UP000245086">
    <property type="component" value="Unassembled WGS sequence"/>
</dbReference>
<dbReference type="GO" id="GO:0006979">
    <property type="term" value="P:response to oxidative stress"/>
    <property type="evidence" value="ECO:0007669"/>
    <property type="project" value="TreeGrafter"/>
</dbReference>
<evidence type="ECO:0000313" key="2">
    <source>
        <dbReference type="EMBL" id="GBF57310.1"/>
    </source>
</evidence>
<sequence>MLSKIFTWWNGATIGAMFDIGKRATLVGEDDQGNRYFEERVASLEGRKRRYVIYKGYAEPSRVPADWHGWLHHTFENPPTVEPFVLKAWEKPHLPNLTGTVFAYRPKGSLAAGGERARATSDYESWSPE</sequence>
<proteinExistence type="predicted"/>
<dbReference type="InterPro" id="IPR007763">
    <property type="entry name" value="NDUFA12"/>
</dbReference>
<evidence type="ECO:0000256" key="1">
    <source>
        <dbReference type="SAM" id="MobiDB-lite"/>
    </source>
</evidence>
<dbReference type="GO" id="GO:0045271">
    <property type="term" value="C:respiratory chain complex I"/>
    <property type="evidence" value="ECO:0007669"/>
    <property type="project" value="InterPro"/>
</dbReference>
<accession>A0A2P2E8C4</accession>
<evidence type="ECO:0008006" key="4">
    <source>
        <dbReference type="Google" id="ProtNLM"/>
    </source>
</evidence>
<feature type="region of interest" description="Disordered" evidence="1">
    <location>
        <begin position="110"/>
        <end position="129"/>
    </location>
</feature>
<dbReference type="OrthoDB" id="9795340at2"/>
<keyword evidence="3" id="KW-1185">Reference proteome</keyword>
<gene>
    <name evidence="2" type="ORF">PbB2_00975</name>
</gene>
<comment type="caution">
    <text evidence="2">The sequence shown here is derived from an EMBL/GenBank/DDBJ whole genome shotgun (WGS) entry which is preliminary data.</text>
</comment>
<dbReference type="NCBIfam" id="NF006040">
    <property type="entry name" value="PRK08183.1"/>
    <property type="match status" value="1"/>
</dbReference>
<reference evidence="2 3" key="1">
    <citation type="journal article" date="2018" name="Genome Announc.">
        <title>Draft Genome Sequence of "Candidatus Phycosocius bacilliformis," an Alphaproteobacterial Ectosymbiont of the Hydrocarbon-Producing Green Alga Botryococcus braunii.</title>
        <authorList>
            <person name="Tanabe Y."/>
            <person name="Yamaguchi H."/>
            <person name="Watanabe M.M."/>
        </authorList>
    </citation>
    <scope>NUCLEOTIDE SEQUENCE [LARGE SCALE GENOMIC DNA]</scope>
    <source>
        <strain evidence="2 3">BOTRYCO-2</strain>
    </source>
</reference>
<name>A0A2P2E8C4_9PROT</name>
<dbReference type="Pfam" id="PF05071">
    <property type="entry name" value="NDUFA12"/>
    <property type="match status" value="1"/>
</dbReference>
<organism evidence="2 3">
    <name type="scientific">Candidatus Phycosocius bacilliformis</name>
    <dbReference type="NCBI Taxonomy" id="1445552"/>
    <lineage>
        <taxon>Bacteria</taxon>
        <taxon>Pseudomonadati</taxon>
        <taxon>Pseudomonadota</taxon>
        <taxon>Alphaproteobacteria</taxon>
        <taxon>Caulobacterales</taxon>
        <taxon>Caulobacterales incertae sedis</taxon>
        <taxon>Candidatus Phycosocius</taxon>
    </lineage>
</organism>
<dbReference type="RefSeq" id="WP_108984165.1">
    <property type="nucleotide sequence ID" value="NZ_BFBR01000002.1"/>
</dbReference>
<evidence type="ECO:0000313" key="3">
    <source>
        <dbReference type="Proteomes" id="UP000245086"/>
    </source>
</evidence>
<dbReference type="PANTHER" id="PTHR12910:SF2">
    <property type="entry name" value="NADH DEHYDROGENASE [UBIQUINONE] 1 ALPHA SUBCOMPLEX SUBUNIT 12"/>
    <property type="match status" value="1"/>
</dbReference>
<dbReference type="EMBL" id="BFBR01000002">
    <property type="protein sequence ID" value="GBF57310.1"/>
    <property type="molecule type" value="Genomic_DNA"/>
</dbReference>
<dbReference type="PANTHER" id="PTHR12910">
    <property type="entry name" value="NADH-UBIQUINONE OXIDOREDUCTASE SUBUNIT B17.2"/>
    <property type="match status" value="1"/>
</dbReference>